<dbReference type="InterPro" id="IPR019734">
    <property type="entry name" value="TPR_rpt"/>
</dbReference>
<sequence length="195" mass="22400">MGRIEEAKQRYEKALEIRQILLGTDPDNVSYQSYVGTTLNNLGALLSNMGRIEEAKQRYENALEIYTEPLQYMTIGRKSHSIMKLIELNTEQAKKGNQYNQMRCLKEAVELCKKYQDFFIKYELKHERELVTGAGLSAYIDFLLKNIRAESNTGKRAGEYEKAIKAVEELKSVEKDEAISKLCDSTSYYLSGENL</sequence>
<dbReference type="GeneID" id="24845579"/>
<gene>
    <name evidence="2" type="ORF">MSBRM_2305</name>
</gene>
<keyword evidence="3" id="KW-1185">Reference proteome</keyword>
<evidence type="ECO:0000256" key="1">
    <source>
        <dbReference type="PROSITE-ProRule" id="PRU00339"/>
    </source>
</evidence>
<dbReference type="Pfam" id="PF13424">
    <property type="entry name" value="TPR_12"/>
    <property type="match status" value="1"/>
</dbReference>
<dbReference type="PATRIC" id="fig|1434108.4.peg.2950"/>
<dbReference type="STRING" id="1434108.MSBRM_2305"/>
<dbReference type="InterPro" id="IPR011990">
    <property type="entry name" value="TPR-like_helical_dom_sf"/>
</dbReference>
<dbReference type="SUPFAM" id="SSF48452">
    <property type="entry name" value="TPR-like"/>
    <property type="match status" value="1"/>
</dbReference>
<evidence type="ECO:0000313" key="2">
    <source>
        <dbReference type="EMBL" id="AKB55303.1"/>
    </source>
</evidence>
<dbReference type="HOGENOM" id="CLU_1393568_0_0_2"/>
<organism evidence="2 3">
    <name type="scientific">Methanosarcina barkeri MS</name>
    <dbReference type="NCBI Taxonomy" id="1434108"/>
    <lineage>
        <taxon>Archaea</taxon>
        <taxon>Methanobacteriati</taxon>
        <taxon>Methanobacteriota</taxon>
        <taxon>Stenosarchaea group</taxon>
        <taxon>Methanomicrobia</taxon>
        <taxon>Methanosarcinales</taxon>
        <taxon>Methanosarcinaceae</taxon>
        <taxon>Methanosarcina</taxon>
    </lineage>
</organism>
<keyword evidence="1" id="KW-0802">TPR repeat</keyword>
<dbReference type="PROSITE" id="PS50005">
    <property type="entry name" value="TPR"/>
    <property type="match status" value="1"/>
</dbReference>
<evidence type="ECO:0000313" key="3">
    <source>
        <dbReference type="Proteomes" id="UP000033033"/>
    </source>
</evidence>
<dbReference type="KEGG" id="mby:MSBRM_2305"/>
<protein>
    <recommendedName>
        <fullName evidence="4">Tetratricopeptide repeat protein</fullName>
    </recommendedName>
</protein>
<dbReference type="Gene3D" id="1.25.40.10">
    <property type="entry name" value="Tetratricopeptide repeat domain"/>
    <property type="match status" value="1"/>
</dbReference>
<dbReference type="AlphaFoldDB" id="A0A0E3QV66"/>
<dbReference type="Proteomes" id="UP000033033">
    <property type="component" value="Chromosome"/>
</dbReference>
<evidence type="ECO:0008006" key="4">
    <source>
        <dbReference type="Google" id="ProtNLM"/>
    </source>
</evidence>
<accession>A0A0E3QV66</accession>
<dbReference type="EMBL" id="CP009528">
    <property type="protein sequence ID" value="AKB55303.1"/>
    <property type="molecule type" value="Genomic_DNA"/>
</dbReference>
<reference evidence="2 3" key="1">
    <citation type="submission" date="2014-07" db="EMBL/GenBank/DDBJ databases">
        <title>Methanogenic archaea and the global carbon cycle.</title>
        <authorList>
            <person name="Henriksen J.R."/>
            <person name="Luke J."/>
            <person name="Reinhart S."/>
            <person name="Benedict M.N."/>
            <person name="Youngblut N.D."/>
            <person name="Metcalf M.E."/>
            <person name="Whitaker R.J."/>
            <person name="Metcalf W.W."/>
        </authorList>
    </citation>
    <scope>NUCLEOTIDE SEQUENCE [LARGE SCALE GENOMIC DNA]</scope>
    <source>
        <strain evidence="2 3">MS</strain>
    </source>
</reference>
<name>A0A0E3QV66_METBA</name>
<dbReference type="RefSeq" id="WP_080941421.1">
    <property type="nucleotide sequence ID" value="NZ_CP009528.1"/>
</dbReference>
<feature type="repeat" description="TPR" evidence="1">
    <location>
        <begin position="36"/>
        <end position="69"/>
    </location>
</feature>
<proteinExistence type="predicted"/>